<name>A0A401IGD4_APHSA</name>
<dbReference type="InterPro" id="IPR008629">
    <property type="entry name" value="GUN4-like"/>
</dbReference>
<accession>A0A401IGD4</accession>
<reference evidence="4" key="1">
    <citation type="submission" date="2017-05" db="EMBL/GenBank/DDBJ databases">
        <title>Physiological properties and genetic analysis related to exopolysaccharide production of fresh-water unicellular cyanobacterium Aphanothece sacrum, Suizenji Nori, that has been cultured as a food source in Japan.</title>
        <authorList>
            <person name="Kanesaki Y."/>
            <person name="Yoshikawa S."/>
            <person name="Ohki K."/>
        </authorList>
    </citation>
    <scope>NUCLEOTIDE SEQUENCE [LARGE SCALE GENOMIC DNA]</scope>
    <source>
        <strain evidence="4">FPU1</strain>
    </source>
</reference>
<dbReference type="CDD" id="cd00636">
    <property type="entry name" value="TroA-like"/>
    <property type="match status" value="1"/>
</dbReference>
<dbReference type="GO" id="GO:0004674">
    <property type="term" value="F:protein serine/threonine kinase activity"/>
    <property type="evidence" value="ECO:0007669"/>
    <property type="project" value="UniProtKB-KW"/>
</dbReference>
<evidence type="ECO:0000313" key="4">
    <source>
        <dbReference type="Proteomes" id="UP000287247"/>
    </source>
</evidence>
<evidence type="ECO:0000313" key="3">
    <source>
        <dbReference type="EMBL" id="GBF80250.1"/>
    </source>
</evidence>
<dbReference type="OrthoDB" id="475125at2"/>
<feature type="domain" description="GUN4-like" evidence="2">
    <location>
        <begin position="381"/>
        <end position="516"/>
    </location>
</feature>
<dbReference type="AlphaFoldDB" id="A0A401IGD4"/>
<dbReference type="PANTHER" id="PTHR34800:SF1">
    <property type="entry name" value="TETRAPYRROLE-BINDING PROTEIN, CHLOROPLASTIC"/>
    <property type="match status" value="1"/>
</dbReference>
<dbReference type="SUPFAM" id="SSF140869">
    <property type="entry name" value="GUN4-like"/>
    <property type="match status" value="1"/>
</dbReference>
<protein>
    <submittedName>
        <fullName evidence="3">Serine/threonine protein kinase</fullName>
    </submittedName>
</protein>
<organism evidence="3 4">
    <name type="scientific">Aphanothece sacrum FPU1</name>
    <dbReference type="NCBI Taxonomy" id="1920663"/>
    <lineage>
        <taxon>Bacteria</taxon>
        <taxon>Bacillati</taxon>
        <taxon>Cyanobacteriota</taxon>
        <taxon>Cyanophyceae</taxon>
        <taxon>Oscillatoriophycideae</taxon>
        <taxon>Chroococcales</taxon>
        <taxon>Aphanothecaceae</taxon>
        <taxon>Aphanothece</taxon>
    </lineage>
</organism>
<dbReference type="Proteomes" id="UP000287247">
    <property type="component" value="Unassembled WGS sequence"/>
</dbReference>
<keyword evidence="3" id="KW-0723">Serine/threonine-protein kinase</keyword>
<evidence type="ECO:0000259" key="2">
    <source>
        <dbReference type="Pfam" id="PF05419"/>
    </source>
</evidence>
<gene>
    <name evidence="3" type="ORF">AsFPU1_1651</name>
</gene>
<keyword evidence="1" id="KW-0175">Coiled coil</keyword>
<dbReference type="EMBL" id="BDQK01000006">
    <property type="protein sequence ID" value="GBF80250.1"/>
    <property type="molecule type" value="Genomic_DNA"/>
</dbReference>
<sequence length="553" mass="65708">MLNEHKPSLIAYKTLQIYGEKYKLPVLKNTQLKKIQQKIKERRQVIRQGIRCHYYFGKILKKKEKITQQARFSELKLLIQDYILLTNCLETYHNYYYNFLLILSDNLNQFVIQKYQELKMLDYERINLELKNKNNPIILDQLNYEKQENLKATLLLGQTSFLMLEKLKLLGNGIENLREDTKKQKQIIQKVLEKLEVYEEINNYKQKAEKVRQEIANLAQNTLDFNNYLQDFFNPFYTLIDQAIKIDEEFYGIVAEIQELFNNIFDLTINESNLKQSDNFSDLFFEFMINSYQKTTQIKEACLNSKLLNQQVTNFELPDKLTSLEPTIEELSNYLSNQFITKQKLWQTKTEFLTSLDSKLTQEQPKSKSEISFSDKTINNIQINYTKLGNLLKEKNWKEADLETSDLLLKVMGKSYWNEVYPEDIKNFSCQAIRTIDQLWVQYSKGYFGFTIQESIWSQIGGQEDYETEKKFGELLGWRKEGNWLQYEQLTFELSSITPIGHLPVNWLTYHQPISSLSSTEISSMGAWRVDSWLLWQMHLFLSRVRSCRTLLR</sequence>
<dbReference type="Gene3D" id="1.25.40.620">
    <property type="match status" value="1"/>
</dbReference>
<feature type="coiled-coil region" evidence="1">
    <location>
        <begin position="174"/>
        <end position="221"/>
    </location>
</feature>
<evidence type="ECO:0000256" key="1">
    <source>
        <dbReference type="SAM" id="Coils"/>
    </source>
</evidence>
<keyword evidence="4" id="KW-1185">Reference proteome</keyword>
<dbReference type="PANTHER" id="PTHR34800">
    <property type="entry name" value="TETRAPYRROLE-BINDING PROTEIN, CHLOROPLASTIC"/>
    <property type="match status" value="1"/>
</dbReference>
<keyword evidence="3" id="KW-0808">Transferase</keyword>
<comment type="caution">
    <text evidence="3">The sequence shown here is derived from an EMBL/GenBank/DDBJ whole genome shotgun (WGS) entry which is preliminary data.</text>
</comment>
<keyword evidence="3" id="KW-0418">Kinase</keyword>
<proteinExistence type="predicted"/>
<dbReference type="CDD" id="cd16383">
    <property type="entry name" value="GUN4"/>
    <property type="match status" value="1"/>
</dbReference>
<dbReference type="Pfam" id="PF05419">
    <property type="entry name" value="GUN4"/>
    <property type="match status" value="1"/>
</dbReference>
<dbReference type="Gene3D" id="1.10.10.1770">
    <property type="entry name" value="Gun4-like"/>
    <property type="match status" value="1"/>
</dbReference>
<dbReference type="RefSeq" id="WP_124971688.1">
    <property type="nucleotide sequence ID" value="NZ_BDQK01000006.1"/>
</dbReference>
<dbReference type="InterPro" id="IPR037215">
    <property type="entry name" value="GUN4-like_sf"/>
</dbReference>
<dbReference type="GO" id="GO:0046906">
    <property type="term" value="F:tetrapyrrole binding"/>
    <property type="evidence" value="ECO:0007669"/>
    <property type="project" value="TreeGrafter"/>
</dbReference>